<feature type="compositionally biased region" description="Basic and acidic residues" evidence="1">
    <location>
        <begin position="189"/>
        <end position="221"/>
    </location>
</feature>
<protein>
    <recommendedName>
        <fullName evidence="5">Integral membrane protein</fullName>
    </recommendedName>
</protein>
<evidence type="ECO:0000313" key="4">
    <source>
        <dbReference type="Proteomes" id="UP000270471"/>
    </source>
</evidence>
<evidence type="ECO:0000256" key="2">
    <source>
        <dbReference type="SAM" id="Phobius"/>
    </source>
</evidence>
<keyword evidence="2" id="KW-1133">Transmembrane helix</keyword>
<accession>A0A3M0I739</accession>
<gene>
    <name evidence="3" type="ORF">CTZ28_17820</name>
</gene>
<feature type="transmembrane region" description="Helical" evidence="2">
    <location>
        <begin position="86"/>
        <end position="105"/>
    </location>
</feature>
<dbReference type="RefSeq" id="WP_121890440.1">
    <property type="nucleotide sequence ID" value="NZ_PENI01000010.1"/>
</dbReference>
<reference evidence="3 4" key="1">
    <citation type="submission" date="2017-11" db="EMBL/GenBank/DDBJ databases">
        <title>Draft genome of actinobacteria isolated from guarana (Paullinia cupana (Mart.) Ducke.</title>
        <authorList>
            <person name="Siqueira K.A."/>
            <person name="Liotti R.G."/>
            <person name="Mendes T.A.O."/>
            <person name="Soares M.A."/>
        </authorList>
    </citation>
    <scope>NUCLEOTIDE SEQUENCE [LARGE SCALE GENOMIC DNA]</scope>
    <source>
        <strain evidence="3 4">193</strain>
    </source>
</reference>
<evidence type="ECO:0000256" key="1">
    <source>
        <dbReference type="SAM" id="MobiDB-lite"/>
    </source>
</evidence>
<proteinExistence type="predicted"/>
<dbReference type="AlphaFoldDB" id="A0A3M0I739"/>
<evidence type="ECO:0000313" key="3">
    <source>
        <dbReference type="EMBL" id="RMB84584.1"/>
    </source>
</evidence>
<keyword evidence="4" id="KW-1185">Reference proteome</keyword>
<feature type="compositionally biased region" description="Pro residues" evidence="1">
    <location>
        <begin position="147"/>
        <end position="183"/>
    </location>
</feature>
<feature type="transmembrane region" description="Helical" evidence="2">
    <location>
        <begin position="55"/>
        <end position="74"/>
    </location>
</feature>
<evidence type="ECO:0008006" key="5">
    <source>
        <dbReference type="Google" id="ProtNLM"/>
    </source>
</evidence>
<keyword evidence="2" id="KW-0812">Transmembrane</keyword>
<comment type="caution">
    <text evidence="3">The sequence shown here is derived from an EMBL/GenBank/DDBJ whole genome shotgun (WGS) entry which is preliminary data.</text>
</comment>
<organism evidence="3 4">
    <name type="scientific">Streptomyces shenzhenensis</name>
    <dbReference type="NCBI Taxonomy" id="943815"/>
    <lineage>
        <taxon>Bacteria</taxon>
        <taxon>Bacillati</taxon>
        <taxon>Actinomycetota</taxon>
        <taxon>Actinomycetes</taxon>
        <taxon>Kitasatosporales</taxon>
        <taxon>Streptomycetaceae</taxon>
        <taxon>Streptomyces</taxon>
    </lineage>
</organism>
<name>A0A3M0I739_9ACTN</name>
<dbReference type="Proteomes" id="UP000270471">
    <property type="component" value="Unassembled WGS sequence"/>
</dbReference>
<dbReference type="OrthoDB" id="3874249at2"/>
<feature type="region of interest" description="Disordered" evidence="1">
    <location>
        <begin position="145"/>
        <end position="221"/>
    </location>
</feature>
<keyword evidence="2" id="KW-0472">Membrane</keyword>
<feature type="transmembrane region" description="Helical" evidence="2">
    <location>
        <begin position="20"/>
        <end position="43"/>
    </location>
</feature>
<dbReference type="EMBL" id="PENI01000010">
    <property type="protein sequence ID" value="RMB84584.1"/>
    <property type="molecule type" value="Genomic_DNA"/>
</dbReference>
<sequence length="221" mass="23536">MQGHGYAQPVKQPPHTVGLVILRVLFVGLTFITVGFLAWAMMLRLAVVTRKPLDRGLFVTVLAANVLSLVLLASEPGDEIHTPGGYVGALVVLFMLVASPAYYLVADIRHFQQLKEAHSGQPTPVYGFGQPPFTATTVPTGVQPAMPHTPVPHAPGPHTPVPHAPAAHPPVPQPPIPAPPGRPAPARIDQVRAELDELSDYLRRHDGRPADGNGGDHEGGR</sequence>